<name>A9UU45_MONBE</name>
<keyword evidence="7" id="KW-0206">Cytoskeleton</keyword>
<sequence>MAVAEAWCALNAQLTSHGHDAINRLDLAGCGGRMAKLTVLSESATHQLVDTVKQILATRTDQAAVIAQLQEQNTLLQQDLDRGRAQQDNAAQLARDYDDVQERLMHEQRLRDAEAQRFAAQMQARDAAMVHHESKMKAAQQRIDSIRTERDQMRQSHADLVAERERHQKRLDRLFEELQHRKLHAKSAIDRRVRDVIDLYDGRLRQLQQELRVARDALDRQALAPSPSSNVARDADDSARSIDARIVHLQAQVDHQSERRLAQELASMSHALGAAKDDNDRLRAALHTRDEELNMAKMQLESLPSPTVWRQTQARLRRLEARQTQQATSNSPSTKSPGTGKDGREHDPQYYRLHLYNLRSLSASAARQQLERLCRICEVAPSRLEATLRQWTSVMTALPAYLAHMAKLSAVINAYREVVAGRQAHLDHDALDQALRAADERGTLTLSDLQPLDVPRADPGLAGIVARGLHELMGLRATVSSYHAALGRVAHIVGLDPVAANSQYTEEQLDGLLAHVTDLRATASQLAAVHAHWTQAEAALAQGPAHPQDSADRVQATLRHCMQLLGVSSLSQLAPEMSRYHAESRALYNLVRMLHVESGFFHSAFTSPMATIEAVLAHLQQHGQSGTILARLQEIAACANAEQLVPHLEHMTTALASTKAQAEEYHRHLLATAALAQHSAKTQQKPTREVAAVATSTSTLTVAPTLFTKASQTDRVAVCSTAVQTEVPSMPESVGTKDLCTSGPVLPASPAETGEEVLRFHTSDLDSTPTTKVHSTPHERLSHLSARDHSSDLSPLNSQASSVHLASREWLAHSQGNTPHMSALSTPASSVGLESDDLLTDEQSGSIQKDEERPPIATPAMVGAQTSPTEASLEADRGDDFTGDSAHMAADLDDDLLALEAELLMSASEATATSARTPTTTTDGRSSRLAVFADVEPPATPTTRAVEPRQQTLSPVAQLTRGEHAINTSKQRSLPQSPLVQTLRLNKLAPGSAAKQSPHPLSTVTNSQHIARGHTTSSGQHSHDQTDASPAKLGTFRLLSPFDV</sequence>
<evidence type="ECO:0000256" key="8">
    <source>
        <dbReference type="ARBA" id="ARBA00025273"/>
    </source>
</evidence>
<dbReference type="GO" id="GO:0005813">
    <property type="term" value="C:centrosome"/>
    <property type="evidence" value="ECO:0007669"/>
    <property type="project" value="UniProtKB-SubCell"/>
</dbReference>
<dbReference type="RefSeq" id="XP_001744026.1">
    <property type="nucleotide sequence ID" value="XM_001743974.1"/>
</dbReference>
<dbReference type="GO" id="GO:0005815">
    <property type="term" value="C:microtubule organizing center"/>
    <property type="evidence" value="ECO:0000318"/>
    <property type="project" value="GO_Central"/>
</dbReference>
<reference evidence="11 12" key="1">
    <citation type="journal article" date="2008" name="Nature">
        <title>The genome of the choanoflagellate Monosiga brevicollis and the origin of metazoans.</title>
        <authorList>
            <consortium name="JGI Sequencing"/>
            <person name="King N."/>
            <person name="Westbrook M.J."/>
            <person name="Young S.L."/>
            <person name="Kuo A."/>
            <person name="Abedin M."/>
            <person name="Chapman J."/>
            <person name="Fairclough S."/>
            <person name="Hellsten U."/>
            <person name="Isogai Y."/>
            <person name="Letunic I."/>
            <person name="Marr M."/>
            <person name="Pincus D."/>
            <person name="Putnam N."/>
            <person name="Rokas A."/>
            <person name="Wright K.J."/>
            <person name="Zuzow R."/>
            <person name="Dirks W."/>
            <person name="Good M."/>
            <person name="Goodstein D."/>
            <person name="Lemons D."/>
            <person name="Li W."/>
            <person name="Lyons J.B."/>
            <person name="Morris A."/>
            <person name="Nichols S."/>
            <person name="Richter D.J."/>
            <person name="Salamov A."/>
            <person name="Bork P."/>
            <person name="Lim W.A."/>
            <person name="Manning G."/>
            <person name="Miller W.T."/>
            <person name="McGinnis W."/>
            <person name="Shapiro H."/>
            <person name="Tjian R."/>
            <person name="Grigoriev I.V."/>
            <person name="Rokhsar D."/>
        </authorList>
    </citation>
    <scope>NUCLEOTIDE SEQUENCE [LARGE SCALE GENOMIC DNA]</scope>
    <source>
        <strain evidence="12">MX1 / ATCC 50154</strain>
    </source>
</reference>
<keyword evidence="6 9" id="KW-0175">Coiled coil</keyword>
<keyword evidence="5" id="KW-0802">TPR repeat</keyword>
<evidence type="ECO:0000256" key="3">
    <source>
        <dbReference type="ARBA" id="ARBA00018408"/>
    </source>
</evidence>
<evidence type="ECO:0000256" key="1">
    <source>
        <dbReference type="ARBA" id="ARBA00004300"/>
    </source>
</evidence>
<evidence type="ECO:0000256" key="9">
    <source>
        <dbReference type="SAM" id="Coils"/>
    </source>
</evidence>
<evidence type="ECO:0000256" key="5">
    <source>
        <dbReference type="ARBA" id="ARBA00022803"/>
    </source>
</evidence>
<feature type="coiled-coil region" evidence="9">
    <location>
        <begin position="66"/>
        <end position="224"/>
    </location>
</feature>
<keyword evidence="4" id="KW-0963">Cytoplasm</keyword>
<feature type="compositionally biased region" description="Polar residues" evidence="10">
    <location>
        <begin position="322"/>
        <end position="337"/>
    </location>
</feature>
<evidence type="ECO:0000313" key="11">
    <source>
        <dbReference type="EMBL" id="EDQ91604.1"/>
    </source>
</evidence>
<protein>
    <recommendedName>
        <fullName evidence="3">Centrosomal protein of 70 kDa</fullName>
    </recommendedName>
</protein>
<feature type="region of interest" description="Disordered" evidence="10">
    <location>
        <begin position="1012"/>
        <end position="1032"/>
    </location>
</feature>
<comment type="subunit">
    <text evidence="2">Directly interacts with tubulin-gamma; this interaction determines centrosomal localization.</text>
</comment>
<feature type="region of interest" description="Disordered" evidence="10">
    <location>
        <begin position="838"/>
        <end position="886"/>
    </location>
</feature>
<dbReference type="AlphaFoldDB" id="A9UU45"/>
<dbReference type="GO" id="GO:0070507">
    <property type="term" value="P:regulation of microtubule cytoskeleton organization"/>
    <property type="evidence" value="ECO:0007669"/>
    <property type="project" value="InterPro"/>
</dbReference>
<organism evidence="11 12">
    <name type="scientific">Monosiga brevicollis</name>
    <name type="common">Choanoflagellate</name>
    <dbReference type="NCBI Taxonomy" id="81824"/>
    <lineage>
        <taxon>Eukaryota</taxon>
        <taxon>Choanoflagellata</taxon>
        <taxon>Craspedida</taxon>
        <taxon>Salpingoecidae</taxon>
        <taxon>Monosiga</taxon>
    </lineage>
</organism>
<comment type="function">
    <text evidence="8">Plays a role in the organization of both preexisting and nascent microtubules in interphase cells. During mitosis, required for the organization and orientation of the mitotic spindle.</text>
</comment>
<comment type="subcellular location">
    <subcellularLocation>
        <location evidence="1">Cytoplasm</location>
        <location evidence="1">Cytoskeleton</location>
        <location evidence="1">Microtubule organizing center</location>
        <location evidence="1">Centrosome</location>
    </subcellularLocation>
</comment>
<dbReference type="GeneID" id="5889062"/>
<dbReference type="GO" id="GO:0043015">
    <property type="term" value="F:gamma-tubulin binding"/>
    <property type="evidence" value="ECO:0007669"/>
    <property type="project" value="InterPro"/>
</dbReference>
<feature type="compositionally biased region" description="Polar residues" evidence="10">
    <location>
        <begin position="765"/>
        <end position="774"/>
    </location>
</feature>
<dbReference type="KEGG" id="mbr:MONBRDRAFT_23670"/>
<accession>A9UU45</accession>
<evidence type="ECO:0000256" key="4">
    <source>
        <dbReference type="ARBA" id="ARBA00022490"/>
    </source>
</evidence>
<feature type="region of interest" description="Disordered" evidence="10">
    <location>
        <begin position="319"/>
        <end position="347"/>
    </location>
</feature>
<evidence type="ECO:0000313" key="12">
    <source>
        <dbReference type="Proteomes" id="UP000001357"/>
    </source>
</evidence>
<proteinExistence type="predicted"/>
<evidence type="ECO:0000256" key="10">
    <source>
        <dbReference type="SAM" id="MobiDB-lite"/>
    </source>
</evidence>
<evidence type="ECO:0000256" key="7">
    <source>
        <dbReference type="ARBA" id="ARBA00023212"/>
    </source>
</evidence>
<evidence type="ECO:0000256" key="6">
    <source>
        <dbReference type="ARBA" id="ARBA00023054"/>
    </source>
</evidence>
<dbReference type="InterPro" id="IPR037692">
    <property type="entry name" value="CEP70"/>
</dbReference>
<dbReference type="Proteomes" id="UP000001357">
    <property type="component" value="Unassembled WGS sequence"/>
</dbReference>
<dbReference type="InParanoid" id="A9UU45"/>
<dbReference type="PANTHER" id="PTHR14594:SF1">
    <property type="entry name" value="CENTROSOMAL PROTEIN OF 70 KDA"/>
    <property type="match status" value="1"/>
</dbReference>
<keyword evidence="12" id="KW-1185">Reference proteome</keyword>
<dbReference type="EMBL" id="CH991545">
    <property type="protein sequence ID" value="EDQ91604.1"/>
    <property type="molecule type" value="Genomic_DNA"/>
</dbReference>
<dbReference type="GO" id="GO:0060271">
    <property type="term" value="P:cilium assembly"/>
    <property type="evidence" value="ECO:0000318"/>
    <property type="project" value="GO_Central"/>
</dbReference>
<feature type="compositionally biased region" description="Basic and acidic residues" evidence="10">
    <location>
        <begin position="776"/>
        <end position="791"/>
    </location>
</feature>
<feature type="region of interest" description="Disordered" evidence="10">
    <location>
        <begin position="762"/>
        <end position="800"/>
    </location>
</feature>
<dbReference type="PANTHER" id="PTHR14594">
    <property type="entry name" value="CENTROSOMAL PROTEIN OF 70 KDA"/>
    <property type="match status" value="1"/>
</dbReference>
<evidence type="ECO:0000256" key="2">
    <source>
        <dbReference type="ARBA" id="ARBA00011832"/>
    </source>
</evidence>
<gene>
    <name evidence="11" type="ORF">MONBRDRAFT_23670</name>
</gene>